<reference evidence="1" key="2">
    <citation type="journal article" date="2013" name="Mar. Genomics">
        <title>Expression of sulfatases in Rhodopirellula baltica and the diversity of sulfatases in the genus Rhodopirellula.</title>
        <authorList>
            <person name="Wegner C.E."/>
            <person name="Richter-Heitmann T."/>
            <person name="Klindworth A."/>
            <person name="Klockow C."/>
            <person name="Richter M."/>
            <person name="Achstetter T."/>
            <person name="Glockner F.O."/>
            <person name="Harder J."/>
        </authorList>
    </citation>
    <scope>NUCLEOTIDE SEQUENCE [LARGE SCALE GENOMIC DNA]</scope>
    <source>
        <strain evidence="1">6C</strain>
    </source>
</reference>
<sequence length="41" mass="4486">MIRGGDRLALLCCTRALPIYLSLSKEADETANKNDLSSQAF</sequence>
<evidence type="ECO:0000313" key="2">
    <source>
        <dbReference type="Proteomes" id="UP000011529"/>
    </source>
</evidence>
<proteinExistence type="predicted"/>
<keyword evidence="2" id="KW-1185">Reference proteome</keyword>
<dbReference type="PATRIC" id="fig|1263867.3.peg.4375"/>
<evidence type="ECO:0000313" key="1">
    <source>
        <dbReference type="EMBL" id="EMB15185.1"/>
    </source>
</evidence>
<name>M2ADL5_9BACT</name>
<organism evidence="1 2">
    <name type="scientific">Rhodopirellula europaea 6C</name>
    <dbReference type="NCBI Taxonomy" id="1263867"/>
    <lineage>
        <taxon>Bacteria</taxon>
        <taxon>Pseudomonadati</taxon>
        <taxon>Planctomycetota</taxon>
        <taxon>Planctomycetia</taxon>
        <taxon>Pirellulales</taxon>
        <taxon>Pirellulaceae</taxon>
        <taxon>Rhodopirellula</taxon>
    </lineage>
</organism>
<accession>M2ADL5</accession>
<dbReference type="EMBL" id="ANMO01000187">
    <property type="protein sequence ID" value="EMB15185.1"/>
    <property type="molecule type" value="Genomic_DNA"/>
</dbReference>
<dbReference type="AlphaFoldDB" id="M2ADL5"/>
<dbReference type="Proteomes" id="UP000011529">
    <property type="component" value="Unassembled WGS sequence"/>
</dbReference>
<protein>
    <submittedName>
        <fullName evidence="1">Uncharacterized protein</fullName>
    </submittedName>
</protein>
<reference evidence="1" key="1">
    <citation type="submission" date="2012-11" db="EMBL/GenBank/DDBJ databases">
        <title>Permanent draft genomes of Rhodopirellula europaea strain SH398 and 6C.</title>
        <authorList>
            <person name="Richter M."/>
            <person name="Richter-Heitmann T."/>
            <person name="Frank C."/>
            <person name="Harder J."/>
            <person name="Glockner F.O."/>
        </authorList>
    </citation>
    <scope>NUCLEOTIDE SEQUENCE</scope>
    <source>
        <strain evidence="1">6C</strain>
    </source>
</reference>
<gene>
    <name evidence="1" type="ORF">RE6C_04083</name>
</gene>
<comment type="caution">
    <text evidence="1">The sequence shown here is derived from an EMBL/GenBank/DDBJ whole genome shotgun (WGS) entry which is preliminary data.</text>
</comment>